<sequence>MYELNRILLRNFGPRDARYENVDLDFSAVGAPVQAASLVPVAGHVTQRPSPASLVMLQNGGGKGVLLTGITCTTIPRRHQDLEVLRNFVVSLAQPSHIVLEWADARTGRLLVTAQVLAPEGDGIKRRFYSFHPSAALSADALPFHRDGHWLPFDHYCTELRELQSTVEALELQILEVQEKWEKHQDGLGLEPGLFDVQRKMNATESGAAEAFTTSSAGAFVQWLLEKANDDDTYAKLGDAFATYASAHDQREKLGKERQFALAMEQICSQVADRHQEHTDQQRETAQAKSGLVTLASGLMRRHQILIAAAQTTTGTVNTAYRDHEAAKQDLDVANVRVAHVRLASCGIELREAAAEQKRVAGESQEVQDSLAGWRSVPVALRHAAAQDHHSRMQQALSQAEQAAAPYVQARDTAAAACGRATRQPSRRHAPRPTI</sequence>
<feature type="compositionally biased region" description="Basic residues" evidence="2">
    <location>
        <begin position="425"/>
        <end position="435"/>
    </location>
</feature>
<dbReference type="EMBL" id="CP045702">
    <property type="protein sequence ID" value="QNE77338.1"/>
    <property type="molecule type" value="Genomic_DNA"/>
</dbReference>
<feature type="coiled-coil region" evidence="1">
    <location>
        <begin position="153"/>
        <end position="180"/>
    </location>
</feature>
<reference evidence="4" key="1">
    <citation type="submission" date="2019-10" db="EMBL/GenBank/DDBJ databases">
        <title>Antimicrobial potential of Antarctic Bacteria.</title>
        <authorList>
            <person name="Benaud N."/>
            <person name="Edwards R.J."/>
            <person name="Ferrari B.C."/>
        </authorList>
    </citation>
    <scope>NUCLEOTIDE SEQUENCE [LARGE SCALE GENOMIC DNA]</scope>
    <source>
        <strain evidence="4">NBSH44</strain>
    </source>
</reference>
<organism evidence="3 4">
    <name type="scientific">Streptomyces finlayi</name>
    <dbReference type="NCBI Taxonomy" id="67296"/>
    <lineage>
        <taxon>Bacteria</taxon>
        <taxon>Bacillati</taxon>
        <taxon>Actinomycetota</taxon>
        <taxon>Actinomycetes</taxon>
        <taxon>Kitasatosporales</taxon>
        <taxon>Streptomycetaceae</taxon>
        <taxon>Streptomyces</taxon>
    </lineage>
</organism>
<dbReference type="KEGG" id="sfiy:F0344_24520"/>
<dbReference type="Proteomes" id="UP000515307">
    <property type="component" value="Chromosome"/>
</dbReference>
<dbReference type="AlphaFoldDB" id="A0A7G7BPS3"/>
<dbReference type="RefSeq" id="WP_185300817.1">
    <property type="nucleotide sequence ID" value="NZ_CP045702.1"/>
</dbReference>
<feature type="region of interest" description="Disordered" evidence="2">
    <location>
        <begin position="415"/>
        <end position="435"/>
    </location>
</feature>
<evidence type="ECO:0000313" key="3">
    <source>
        <dbReference type="EMBL" id="QNE77338.1"/>
    </source>
</evidence>
<evidence type="ECO:0000313" key="4">
    <source>
        <dbReference type="Proteomes" id="UP000515307"/>
    </source>
</evidence>
<name>A0A7G7BPS3_9ACTN</name>
<keyword evidence="4" id="KW-1185">Reference proteome</keyword>
<proteinExistence type="predicted"/>
<keyword evidence="1" id="KW-0175">Coiled coil</keyword>
<evidence type="ECO:0000256" key="1">
    <source>
        <dbReference type="SAM" id="Coils"/>
    </source>
</evidence>
<protein>
    <submittedName>
        <fullName evidence="3">Uncharacterized protein</fullName>
    </submittedName>
</protein>
<gene>
    <name evidence="3" type="ORF">F0344_24520</name>
</gene>
<evidence type="ECO:0000256" key="2">
    <source>
        <dbReference type="SAM" id="MobiDB-lite"/>
    </source>
</evidence>
<accession>A0A7G7BPS3</accession>